<evidence type="ECO:0000313" key="3">
    <source>
        <dbReference type="Proteomes" id="UP001470230"/>
    </source>
</evidence>
<evidence type="ECO:0000313" key="2">
    <source>
        <dbReference type="EMBL" id="KAK8853519.1"/>
    </source>
</evidence>
<organism evidence="2 3">
    <name type="scientific">Tritrichomonas musculus</name>
    <dbReference type="NCBI Taxonomy" id="1915356"/>
    <lineage>
        <taxon>Eukaryota</taxon>
        <taxon>Metamonada</taxon>
        <taxon>Parabasalia</taxon>
        <taxon>Tritrichomonadida</taxon>
        <taxon>Tritrichomonadidae</taxon>
        <taxon>Tritrichomonas</taxon>
    </lineage>
</organism>
<dbReference type="EMBL" id="JAPFFF010000022">
    <property type="protein sequence ID" value="KAK8853519.1"/>
    <property type="molecule type" value="Genomic_DNA"/>
</dbReference>
<accession>A0ABR2HV60</accession>
<dbReference type="Gene3D" id="3.30.420.10">
    <property type="entry name" value="Ribonuclease H-like superfamily/Ribonuclease H"/>
    <property type="match status" value="1"/>
</dbReference>
<dbReference type="Proteomes" id="UP001470230">
    <property type="component" value="Unassembled WGS sequence"/>
</dbReference>
<name>A0ABR2HV60_9EUKA</name>
<dbReference type="InterPro" id="IPR004875">
    <property type="entry name" value="DDE_SF_endonuclease_dom"/>
</dbReference>
<sequence>MIFWVENILAPHVAIVRAVFGAESRCVLIGDGCKAHFSEKVDECFNKIGNVKVIPLPAHSSHLTQMLDSSAFGSLKKRYSSIPGNKNYTYLYTRKLMKIKQAYELSVNSELIRSSWESTGFKITLSQGEVSSYSFSDDFKSFIRAEVLHESPR</sequence>
<comment type="caution">
    <text evidence="2">The sequence shown here is derived from an EMBL/GenBank/DDBJ whole genome shotgun (WGS) entry which is preliminary data.</text>
</comment>
<feature type="domain" description="DDE-1" evidence="1">
    <location>
        <begin position="4"/>
        <end position="81"/>
    </location>
</feature>
<keyword evidence="3" id="KW-1185">Reference proteome</keyword>
<evidence type="ECO:0000259" key="1">
    <source>
        <dbReference type="Pfam" id="PF03184"/>
    </source>
</evidence>
<proteinExistence type="predicted"/>
<dbReference type="Pfam" id="PF03184">
    <property type="entry name" value="DDE_1"/>
    <property type="match status" value="1"/>
</dbReference>
<protein>
    <recommendedName>
        <fullName evidence="1">DDE-1 domain-containing protein</fullName>
    </recommendedName>
</protein>
<dbReference type="InterPro" id="IPR036397">
    <property type="entry name" value="RNaseH_sf"/>
</dbReference>
<reference evidence="2 3" key="1">
    <citation type="submission" date="2024-04" db="EMBL/GenBank/DDBJ databases">
        <title>Tritrichomonas musculus Genome.</title>
        <authorList>
            <person name="Alves-Ferreira E."/>
            <person name="Grigg M."/>
            <person name="Lorenzi H."/>
            <person name="Galac M."/>
        </authorList>
    </citation>
    <scope>NUCLEOTIDE SEQUENCE [LARGE SCALE GENOMIC DNA]</scope>
    <source>
        <strain evidence="2 3">EAF2021</strain>
    </source>
</reference>
<gene>
    <name evidence="2" type="ORF">M9Y10_017080</name>
</gene>